<feature type="transmembrane region" description="Helical" evidence="8">
    <location>
        <begin position="171"/>
        <end position="192"/>
    </location>
</feature>
<keyword evidence="4" id="KW-1003">Cell membrane</keyword>
<reference evidence="10" key="1">
    <citation type="journal article" date="2019" name="Int. J. Syst. Evol. Microbiol.">
        <title>The Global Catalogue of Microorganisms (GCM) 10K type strain sequencing project: providing services to taxonomists for standard genome sequencing and annotation.</title>
        <authorList>
            <consortium name="The Broad Institute Genomics Platform"/>
            <consortium name="The Broad Institute Genome Sequencing Center for Infectious Disease"/>
            <person name="Wu L."/>
            <person name="Ma J."/>
        </authorList>
    </citation>
    <scope>NUCLEOTIDE SEQUENCE [LARGE SCALE GENOMIC DNA]</scope>
    <source>
        <strain evidence="10">CCUG 43304</strain>
    </source>
</reference>
<evidence type="ECO:0000313" key="10">
    <source>
        <dbReference type="Proteomes" id="UP001596306"/>
    </source>
</evidence>
<dbReference type="PANTHER" id="PTHR30472">
    <property type="entry name" value="FERRIC ENTEROBACTIN TRANSPORT SYSTEM PERMEASE PROTEIN"/>
    <property type="match status" value="1"/>
</dbReference>
<keyword evidence="7 8" id="KW-0472">Membrane</keyword>
<organism evidence="9 10">
    <name type="scientific">Luethyella okanaganae</name>
    <dbReference type="NCBI Taxonomy" id="69372"/>
    <lineage>
        <taxon>Bacteria</taxon>
        <taxon>Bacillati</taxon>
        <taxon>Actinomycetota</taxon>
        <taxon>Actinomycetes</taxon>
        <taxon>Micrococcales</taxon>
        <taxon>Microbacteriaceae</taxon>
        <taxon>Luethyella</taxon>
    </lineage>
</organism>
<evidence type="ECO:0000256" key="1">
    <source>
        <dbReference type="ARBA" id="ARBA00004651"/>
    </source>
</evidence>
<dbReference type="Pfam" id="PF01032">
    <property type="entry name" value="FecCD"/>
    <property type="match status" value="1"/>
</dbReference>
<evidence type="ECO:0000256" key="5">
    <source>
        <dbReference type="ARBA" id="ARBA00022692"/>
    </source>
</evidence>
<evidence type="ECO:0000256" key="4">
    <source>
        <dbReference type="ARBA" id="ARBA00022475"/>
    </source>
</evidence>
<evidence type="ECO:0000256" key="8">
    <source>
        <dbReference type="SAM" id="Phobius"/>
    </source>
</evidence>
<dbReference type="Gene3D" id="1.10.3470.10">
    <property type="entry name" value="ABC transporter involved in vitamin B12 uptake, BtuC"/>
    <property type="match status" value="1"/>
</dbReference>
<evidence type="ECO:0000256" key="6">
    <source>
        <dbReference type="ARBA" id="ARBA00022989"/>
    </source>
</evidence>
<dbReference type="PANTHER" id="PTHR30472:SF67">
    <property type="entry name" value="PERMEASE OF ABC TRANSPORTER-RELATED"/>
    <property type="match status" value="1"/>
</dbReference>
<keyword evidence="10" id="KW-1185">Reference proteome</keyword>
<accession>A0ABW1VI40</accession>
<dbReference type="EMBL" id="JBHSTP010000003">
    <property type="protein sequence ID" value="MFC6357192.1"/>
    <property type="molecule type" value="Genomic_DNA"/>
</dbReference>
<dbReference type="SUPFAM" id="SSF81345">
    <property type="entry name" value="ABC transporter involved in vitamin B12 uptake, BtuC"/>
    <property type="match status" value="1"/>
</dbReference>
<evidence type="ECO:0000256" key="7">
    <source>
        <dbReference type="ARBA" id="ARBA00023136"/>
    </source>
</evidence>
<feature type="transmembrane region" description="Helical" evidence="8">
    <location>
        <begin position="22"/>
        <end position="45"/>
    </location>
</feature>
<sequence>MTGDGTLTSESLRSSHRRSGRVVVVLGFAMLLAIAISAGIGPAFIDPLSVLGIIGHHTIGLPAEPGWTTTADTIVWVTRMPRVLMGVAAGATLAVAGAALQAMVRNVLADPYILGVSSGASTGAAVAIIVLAGSGGGALLLSGSAFLGALAATMLVLLIGGVSGGSGPVRLIMAGMAVGYVLSAVTSFLVFASDSPEASRSVMFWLLGSLANSHWPTVHLALAVAAFVVLALTLIGGQLDALASGDEASLALGIRPDRARMLLMVVISLAVGVIVAGAGSIGFVGLVVPHLARGLVGARHRTLLPACAFLGAIFLLAADVLARMAFMPQEMPIGVVTGVVGAPLLLVLLRRGRSQTSARSRVARGLAIPPKMTRNHR</sequence>
<feature type="transmembrane region" description="Helical" evidence="8">
    <location>
        <begin position="220"/>
        <end position="239"/>
    </location>
</feature>
<gene>
    <name evidence="9" type="ORF">ACFQB0_13860</name>
</gene>
<keyword evidence="5 8" id="KW-0812">Transmembrane</keyword>
<comment type="subcellular location">
    <subcellularLocation>
        <location evidence="1">Cell membrane</location>
        <topology evidence="1">Multi-pass membrane protein</topology>
    </subcellularLocation>
</comment>
<protein>
    <submittedName>
        <fullName evidence="9">FecCD family ABC transporter permease</fullName>
    </submittedName>
</protein>
<evidence type="ECO:0000256" key="2">
    <source>
        <dbReference type="ARBA" id="ARBA00007935"/>
    </source>
</evidence>
<evidence type="ECO:0000313" key="9">
    <source>
        <dbReference type="EMBL" id="MFC6357192.1"/>
    </source>
</evidence>
<feature type="transmembrane region" description="Helical" evidence="8">
    <location>
        <begin position="259"/>
        <end position="291"/>
    </location>
</feature>
<name>A0ABW1VI40_9MICO</name>
<dbReference type="InterPro" id="IPR037294">
    <property type="entry name" value="ABC_BtuC-like"/>
</dbReference>
<dbReference type="InterPro" id="IPR000522">
    <property type="entry name" value="ABC_transptr_permease_BtuC"/>
</dbReference>
<feature type="transmembrane region" description="Helical" evidence="8">
    <location>
        <begin position="303"/>
        <end position="325"/>
    </location>
</feature>
<comment type="caution">
    <text evidence="9">The sequence shown here is derived from an EMBL/GenBank/DDBJ whole genome shotgun (WGS) entry which is preliminary data.</text>
</comment>
<evidence type="ECO:0000256" key="3">
    <source>
        <dbReference type="ARBA" id="ARBA00022448"/>
    </source>
</evidence>
<feature type="transmembrane region" description="Helical" evidence="8">
    <location>
        <begin position="138"/>
        <end position="159"/>
    </location>
</feature>
<proteinExistence type="inferred from homology"/>
<feature type="transmembrane region" description="Helical" evidence="8">
    <location>
        <begin position="112"/>
        <end position="132"/>
    </location>
</feature>
<feature type="transmembrane region" description="Helical" evidence="8">
    <location>
        <begin position="83"/>
        <end position="100"/>
    </location>
</feature>
<keyword evidence="6 8" id="KW-1133">Transmembrane helix</keyword>
<comment type="similarity">
    <text evidence="2">Belongs to the binding-protein-dependent transport system permease family. FecCD subfamily.</text>
</comment>
<dbReference type="RefSeq" id="WP_386732760.1">
    <property type="nucleotide sequence ID" value="NZ_JBHSTP010000003.1"/>
</dbReference>
<dbReference type="Proteomes" id="UP001596306">
    <property type="component" value="Unassembled WGS sequence"/>
</dbReference>
<feature type="transmembrane region" description="Helical" evidence="8">
    <location>
        <begin position="331"/>
        <end position="349"/>
    </location>
</feature>
<dbReference type="CDD" id="cd06550">
    <property type="entry name" value="TM_ABC_iron-siderophores_like"/>
    <property type="match status" value="1"/>
</dbReference>
<keyword evidence="3" id="KW-0813">Transport</keyword>